<evidence type="ECO:0000256" key="1">
    <source>
        <dbReference type="SAM" id="MobiDB-lite"/>
    </source>
</evidence>
<evidence type="ECO:0000313" key="4">
    <source>
        <dbReference type="Proteomes" id="UP000235965"/>
    </source>
</evidence>
<reference evidence="3 4" key="1">
    <citation type="submission" date="2017-12" db="EMBL/GenBank/DDBJ databases">
        <title>Hemimetabolous genomes reveal molecular basis of termite eusociality.</title>
        <authorList>
            <person name="Harrison M.C."/>
            <person name="Jongepier E."/>
            <person name="Robertson H.M."/>
            <person name="Arning N."/>
            <person name="Bitard-Feildel T."/>
            <person name="Chao H."/>
            <person name="Childers C.P."/>
            <person name="Dinh H."/>
            <person name="Doddapaneni H."/>
            <person name="Dugan S."/>
            <person name="Gowin J."/>
            <person name="Greiner C."/>
            <person name="Han Y."/>
            <person name="Hu H."/>
            <person name="Hughes D.S.T."/>
            <person name="Huylmans A.-K."/>
            <person name="Kemena C."/>
            <person name="Kremer L.P.M."/>
            <person name="Lee S.L."/>
            <person name="Lopez-Ezquerra A."/>
            <person name="Mallet L."/>
            <person name="Monroy-Kuhn J.M."/>
            <person name="Moser A."/>
            <person name="Murali S.C."/>
            <person name="Muzny D.M."/>
            <person name="Otani S."/>
            <person name="Piulachs M.-D."/>
            <person name="Poelchau M."/>
            <person name="Qu J."/>
            <person name="Schaub F."/>
            <person name="Wada-Katsumata A."/>
            <person name="Worley K.C."/>
            <person name="Xie Q."/>
            <person name="Ylla G."/>
            <person name="Poulsen M."/>
            <person name="Gibbs R.A."/>
            <person name="Schal C."/>
            <person name="Richards S."/>
            <person name="Belles X."/>
            <person name="Korb J."/>
            <person name="Bornberg-Bauer E."/>
        </authorList>
    </citation>
    <scope>NUCLEOTIDE SEQUENCE [LARGE SCALE GENOMIC DNA]</scope>
    <source>
        <tissue evidence="3">Whole body</tissue>
    </source>
</reference>
<dbReference type="InParanoid" id="A0A2J7QCH0"/>
<dbReference type="OrthoDB" id="6371519at2759"/>
<accession>A0A2J7QCH0</accession>
<sequence>MEAYSHTKDRYGCNLGCASMAKQKKVDSLVAQISWSLYVEDGNSVLMLQPAGDFEPDDVLTDPGLKRQLERSWGFGNGDSNGKVDQSTGRLPKTHVKTMPPEEYALGAVRDQHFLETARSFGGDWLDCAARKSGLPRLLVAGAITFAVLLALWLCLAPERRTSKLESFPVLDEPEDPFDCPPKYSLHIDKV</sequence>
<keyword evidence="2" id="KW-0472">Membrane</keyword>
<gene>
    <name evidence="3" type="ORF">B7P43_G02684</name>
</gene>
<evidence type="ECO:0000256" key="2">
    <source>
        <dbReference type="SAM" id="Phobius"/>
    </source>
</evidence>
<protein>
    <submittedName>
        <fullName evidence="3">Uncharacterized protein</fullName>
    </submittedName>
</protein>
<feature type="region of interest" description="Disordered" evidence="1">
    <location>
        <begin position="71"/>
        <end position="95"/>
    </location>
</feature>
<name>A0A2J7QCH0_9NEOP</name>
<keyword evidence="4" id="KW-1185">Reference proteome</keyword>
<keyword evidence="2" id="KW-0812">Transmembrane</keyword>
<dbReference type="STRING" id="105785.A0A2J7QCH0"/>
<proteinExistence type="predicted"/>
<dbReference type="Proteomes" id="UP000235965">
    <property type="component" value="Unassembled WGS sequence"/>
</dbReference>
<keyword evidence="2" id="KW-1133">Transmembrane helix</keyword>
<evidence type="ECO:0000313" key="3">
    <source>
        <dbReference type="EMBL" id="PNF26288.1"/>
    </source>
</evidence>
<comment type="caution">
    <text evidence="3">The sequence shown here is derived from an EMBL/GenBank/DDBJ whole genome shotgun (WGS) entry which is preliminary data.</text>
</comment>
<organism evidence="3 4">
    <name type="scientific">Cryptotermes secundus</name>
    <dbReference type="NCBI Taxonomy" id="105785"/>
    <lineage>
        <taxon>Eukaryota</taxon>
        <taxon>Metazoa</taxon>
        <taxon>Ecdysozoa</taxon>
        <taxon>Arthropoda</taxon>
        <taxon>Hexapoda</taxon>
        <taxon>Insecta</taxon>
        <taxon>Pterygota</taxon>
        <taxon>Neoptera</taxon>
        <taxon>Polyneoptera</taxon>
        <taxon>Dictyoptera</taxon>
        <taxon>Blattodea</taxon>
        <taxon>Blattoidea</taxon>
        <taxon>Termitoidae</taxon>
        <taxon>Kalotermitidae</taxon>
        <taxon>Cryptotermitinae</taxon>
        <taxon>Cryptotermes</taxon>
    </lineage>
</organism>
<feature type="transmembrane region" description="Helical" evidence="2">
    <location>
        <begin position="138"/>
        <end position="157"/>
    </location>
</feature>
<feature type="compositionally biased region" description="Polar residues" evidence="1">
    <location>
        <begin position="78"/>
        <end position="89"/>
    </location>
</feature>
<dbReference type="EMBL" id="NEVH01016289">
    <property type="protein sequence ID" value="PNF26288.1"/>
    <property type="molecule type" value="Genomic_DNA"/>
</dbReference>
<dbReference type="AlphaFoldDB" id="A0A2J7QCH0"/>